<evidence type="ECO:0000313" key="3">
    <source>
        <dbReference type="Proteomes" id="UP000654257"/>
    </source>
</evidence>
<dbReference type="GO" id="GO:0071949">
    <property type="term" value="F:FAD binding"/>
    <property type="evidence" value="ECO:0007669"/>
    <property type="project" value="InterPro"/>
</dbReference>
<gene>
    <name evidence="2" type="ORF">GCM10007304_28760</name>
</gene>
<name>A0A917D7D9_9NOCA</name>
<dbReference type="InterPro" id="IPR016166">
    <property type="entry name" value="FAD-bd_PCMH"/>
</dbReference>
<evidence type="ECO:0000259" key="1">
    <source>
        <dbReference type="PROSITE" id="PS51387"/>
    </source>
</evidence>
<feature type="domain" description="FAD-binding PCMH-type" evidence="1">
    <location>
        <begin position="1"/>
        <end position="175"/>
    </location>
</feature>
<reference evidence="2" key="2">
    <citation type="submission" date="2020-09" db="EMBL/GenBank/DDBJ databases">
        <authorList>
            <person name="Sun Q."/>
            <person name="Sedlacek I."/>
        </authorList>
    </citation>
    <scope>NUCLEOTIDE SEQUENCE</scope>
    <source>
        <strain evidence="2">CCM 7905</strain>
    </source>
</reference>
<dbReference type="EMBL" id="BMCU01000003">
    <property type="protein sequence ID" value="GGG13004.1"/>
    <property type="molecule type" value="Genomic_DNA"/>
</dbReference>
<keyword evidence="3" id="KW-1185">Reference proteome</keyword>
<dbReference type="Gene3D" id="3.30.465.10">
    <property type="match status" value="1"/>
</dbReference>
<reference evidence="2" key="1">
    <citation type="journal article" date="2014" name="Int. J. Syst. Evol. Microbiol.">
        <title>Complete genome sequence of Corynebacterium casei LMG S-19264T (=DSM 44701T), isolated from a smear-ripened cheese.</title>
        <authorList>
            <consortium name="US DOE Joint Genome Institute (JGI-PGF)"/>
            <person name="Walter F."/>
            <person name="Albersmeier A."/>
            <person name="Kalinowski J."/>
            <person name="Ruckert C."/>
        </authorList>
    </citation>
    <scope>NUCLEOTIDE SEQUENCE</scope>
    <source>
        <strain evidence="2">CCM 7905</strain>
    </source>
</reference>
<dbReference type="InterPro" id="IPR016169">
    <property type="entry name" value="FAD-bd_PCMH_sub2"/>
</dbReference>
<dbReference type="Pfam" id="PF00941">
    <property type="entry name" value="FAD_binding_5"/>
    <property type="match status" value="1"/>
</dbReference>
<dbReference type="InterPro" id="IPR051312">
    <property type="entry name" value="Diverse_Substr_Oxidored"/>
</dbReference>
<dbReference type="InterPro" id="IPR036318">
    <property type="entry name" value="FAD-bd_PCMH-like_sf"/>
</dbReference>
<accession>A0A917D7D9</accession>
<dbReference type="RefSeq" id="WP_188545545.1">
    <property type="nucleotide sequence ID" value="NZ_BMCU01000003.1"/>
</dbReference>
<dbReference type="InterPro" id="IPR002346">
    <property type="entry name" value="Mopterin_DH_FAD-bd"/>
</dbReference>
<dbReference type="Proteomes" id="UP000654257">
    <property type="component" value="Unassembled WGS sequence"/>
</dbReference>
<dbReference type="PANTHER" id="PTHR42659">
    <property type="entry name" value="XANTHINE DEHYDROGENASE SUBUNIT C-RELATED"/>
    <property type="match status" value="1"/>
</dbReference>
<dbReference type="SUPFAM" id="SSF56176">
    <property type="entry name" value="FAD-binding/transporter-associated domain-like"/>
    <property type="match status" value="1"/>
</dbReference>
<dbReference type="AlphaFoldDB" id="A0A917D7D9"/>
<organism evidence="2 3">
    <name type="scientific">Rhodococcoides trifolii</name>
    <dbReference type="NCBI Taxonomy" id="908250"/>
    <lineage>
        <taxon>Bacteria</taxon>
        <taxon>Bacillati</taxon>
        <taxon>Actinomycetota</taxon>
        <taxon>Actinomycetes</taxon>
        <taxon>Mycobacteriales</taxon>
        <taxon>Nocardiaceae</taxon>
        <taxon>Rhodococcoides</taxon>
    </lineage>
</organism>
<dbReference type="PROSITE" id="PS51387">
    <property type="entry name" value="FAD_PCMH"/>
    <property type="match status" value="1"/>
</dbReference>
<sequence length="271" mass="28918">MDLGTVSEVVRARSRDDLRTVGGDTAVVAGATWMMSERQNHIRRLVDITDLGWTPITVRDNGLEIAATCTLTELLGAELPAPYSSVSTLVSQCCDAVLLSFKVQQFATVGGNICLALPAGAMTSLCAALDGQALVWAADGTDYVIPVADLVTGAVRTSLNDGDVLRSISIADSALRARTAFRKVALAPRGRSGAVVIGRVDPNGDFVLTVTAATDRPYQVRLAEVPDARHIGNVLYSVVPESSWYDDVHGDPDWRRHVSGAAAREICEELR</sequence>
<comment type="caution">
    <text evidence="2">The sequence shown here is derived from an EMBL/GenBank/DDBJ whole genome shotgun (WGS) entry which is preliminary data.</text>
</comment>
<dbReference type="PANTHER" id="PTHR42659:SF9">
    <property type="entry name" value="XANTHINE DEHYDROGENASE FAD-BINDING SUBUNIT XDHB-RELATED"/>
    <property type="match status" value="1"/>
</dbReference>
<evidence type="ECO:0000313" key="2">
    <source>
        <dbReference type="EMBL" id="GGG13004.1"/>
    </source>
</evidence>
<dbReference type="GO" id="GO:0016491">
    <property type="term" value="F:oxidoreductase activity"/>
    <property type="evidence" value="ECO:0007669"/>
    <property type="project" value="InterPro"/>
</dbReference>
<protein>
    <submittedName>
        <fullName evidence="2">FAD-binding molybdopterin dehydrogenase</fullName>
    </submittedName>
</protein>
<proteinExistence type="predicted"/>